<reference evidence="6 7" key="1">
    <citation type="journal article" date="2023" name="Elife">
        <title>Identification of key yeast species and microbe-microbe interactions impacting larval growth of Drosophila in the wild.</title>
        <authorList>
            <person name="Mure A."/>
            <person name="Sugiura Y."/>
            <person name="Maeda R."/>
            <person name="Honda K."/>
            <person name="Sakurai N."/>
            <person name="Takahashi Y."/>
            <person name="Watada M."/>
            <person name="Katoh T."/>
            <person name="Gotoh A."/>
            <person name="Gotoh Y."/>
            <person name="Taniguchi I."/>
            <person name="Nakamura K."/>
            <person name="Hayashi T."/>
            <person name="Katayama T."/>
            <person name="Uemura T."/>
            <person name="Hattori Y."/>
        </authorList>
    </citation>
    <scope>NUCLEOTIDE SEQUENCE [LARGE SCALE GENOMIC DNA]</scope>
    <source>
        <strain evidence="6 7">SB-73</strain>
    </source>
</reference>
<dbReference type="InterPro" id="IPR029063">
    <property type="entry name" value="SAM-dependent_MTases_sf"/>
</dbReference>
<evidence type="ECO:0000256" key="3">
    <source>
        <dbReference type="ARBA" id="ARBA00022679"/>
    </source>
</evidence>
<keyword evidence="2 6" id="KW-0489">Methyltransferase</keyword>
<evidence type="ECO:0000313" key="6">
    <source>
        <dbReference type="EMBL" id="GMM50263.1"/>
    </source>
</evidence>
<evidence type="ECO:0000313" key="7">
    <source>
        <dbReference type="Proteomes" id="UP001362899"/>
    </source>
</evidence>
<dbReference type="AlphaFoldDB" id="A0AAV5RHP5"/>
<gene>
    <name evidence="6" type="ORF">DASB73_012210</name>
</gene>
<dbReference type="Proteomes" id="UP001362899">
    <property type="component" value="Unassembled WGS sequence"/>
</dbReference>
<dbReference type="GO" id="GO:0008757">
    <property type="term" value="F:S-adenosylmethionine-dependent methyltransferase activity"/>
    <property type="evidence" value="ECO:0007669"/>
    <property type="project" value="UniProtKB-ARBA"/>
</dbReference>
<keyword evidence="4" id="KW-0949">S-adenosyl-L-methionine</keyword>
<dbReference type="InterPro" id="IPR019410">
    <property type="entry name" value="Methyltransf_16"/>
</dbReference>
<keyword evidence="3" id="KW-0808">Transferase</keyword>
<keyword evidence="7" id="KW-1185">Reference proteome</keyword>
<accession>A0AAV5RHP5</accession>
<dbReference type="GO" id="GO:0005737">
    <property type="term" value="C:cytoplasm"/>
    <property type="evidence" value="ECO:0007669"/>
    <property type="project" value="TreeGrafter"/>
</dbReference>
<dbReference type="EMBL" id="BTGC01000003">
    <property type="protein sequence ID" value="GMM50263.1"/>
    <property type="molecule type" value="Genomic_DNA"/>
</dbReference>
<evidence type="ECO:0000256" key="5">
    <source>
        <dbReference type="SAM" id="MobiDB-lite"/>
    </source>
</evidence>
<organism evidence="6 7">
    <name type="scientific">Starmerella bacillaris</name>
    <name type="common">Yeast</name>
    <name type="synonym">Candida zemplinina</name>
    <dbReference type="NCBI Taxonomy" id="1247836"/>
    <lineage>
        <taxon>Eukaryota</taxon>
        <taxon>Fungi</taxon>
        <taxon>Dikarya</taxon>
        <taxon>Ascomycota</taxon>
        <taxon>Saccharomycotina</taxon>
        <taxon>Dipodascomycetes</taxon>
        <taxon>Dipodascales</taxon>
        <taxon>Trichomonascaceae</taxon>
        <taxon>Starmerella</taxon>
    </lineage>
</organism>
<feature type="compositionally biased region" description="Acidic residues" evidence="5">
    <location>
        <begin position="1"/>
        <end position="10"/>
    </location>
</feature>
<dbReference type="InterPro" id="IPR025784">
    <property type="entry name" value="EFM7"/>
</dbReference>
<dbReference type="SUPFAM" id="SSF53335">
    <property type="entry name" value="S-adenosyl-L-methionine-dependent methyltransferases"/>
    <property type="match status" value="1"/>
</dbReference>
<dbReference type="PROSITE" id="PS51560">
    <property type="entry name" value="SAM_MT_NNT1"/>
    <property type="match status" value="1"/>
</dbReference>
<comment type="caution">
    <text evidence="6">The sequence shown here is derived from an EMBL/GenBank/DDBJ whole genome shotgun (WGS) entry which is preliminary data.</text>
</comment>
<dbReference type="GO" id="GO:0032259">
    <property type="term" value="P:methylation"/>
    <property type="evidence" value="ECO:0007669"/>
    <property type="project" value="UniProtKB-KW"/>
</dbReference>
<evidence type="ECO:0000256" key="4">
    <source>
        <dbReference type="ARBA" id="ARBA00022691"/>
    </source>
</evidence>
<dbReference type="Gene3D" id="3.40.50.150">
    <property type="entry name" value="Vaccinia Virus protein VP39"/>
    <property type="match status" value="1"/>
</dbReference>
<dbReference type="Pfam" id="PF10294">
    <property type="entry name" value="Methyltransf_16"/>
    <property type="match status" value="1"/>
</dbReference>
<dbReference type="PANTHER" id="PTHR14614">
    <property type="entry name" value="HEPATOCELLULAR CARCINOMA-ASSOCIATED ANTIGEN"/>
    <property type="match status" value="1"/>
</dbReference>
<dbReference type="CDD" id="cd02440">
    <property type="entry name" value="AdoMet_MTases"/>
    <property type="match status" value="1"/>
</dbReference>
<sequence length="256" mass="29232">MSTDSLEADNLDQLFTEPADFGTEDSTPTYLNYERQNPPADEPAELTLRLVAKSPLWGHLLWNAGRVSAQWIEQNRDYIKDRTVLELGAAAAVPSLLASLVARNVVITDYPDPNLIQNIQYNIDLVKKSCPAKNLSLTAKGYIWGQDPQELFDCEGQNGEKFDLIIMSDLVFNHSEHTRLVETGLKCLKPDGKILVMFSPHRPRLYHKDLEFFDLAKEKGFHVEQIIEKRLNPMFEEDEETKELRSMVFGYILTFA</sequence>
<protein>
    <submittedName>
        <fullName evidence="6">S-adenosylmethionine-dependent methyltransferase</fullName>
    </submittedName>
</protein>
<keyword evidence="1" id="KW-0963">Cytoplasm</keyword>
<proteinExistence type="predicted"/>
<dbReference type="PANTHER" id="PTHR14614:SF10">
    <property type="entry name" value="PROTEIN N-TERMINAL AND LYSINE N-METHYLTRANSFERASE EFM7"/>
    <property type="match status" value="1"/>
</dbReference>
<feature type="region of interest" description="Disordered" evidence="5">
    <location>
        <begin position="1"/>
        <end position="39"/>
    </location>
</feature>
<evidence type="ECO:0000256" key="1">
    <source>
        <dbReference type="ARBA" id="ARBA00022490"/>
    </source>
</evidence>
<name>A0AAV5RHP5_STABA</name>
<evidence type="ECO:0000256" key="2">
    <source>
        <dbReference type="ARBA" id="ARBA00022603"/>
    </source>
</evidence>